<name>A0A0E0LJ81_ORYPU</name>
<evidence type="ECO:0000256" key="3">
    <source>
        <dbReference type="ARBA" id="ARBA00022745"/>
    </source>
</evidence>
<evidence type="ECO:0000313" key="7">
    <source>
        <dbReference type="EnsemblPlants" id="OPUNC07G09080.1"/>
    </source>
</evidence>
<evidence type="ECO:0000256" key="2">
    <source>
        <dbReference type="ARBA" id="ARBA00009416"/>
    </source>
</evidence>
<dbReference type="InterPro" id="IPR006957">
    <property type="entry name" value="EIN3"/>
</dbReference>
<dbReference type="SUPFAM" id="SSF116768">
    <property type="entry name" value="DNA-binding domain of EIN3-like"/>
    <property type="match status" value="1"/>
</dbReference>
<feature type="region of interest" description="Disordered" evidence="5">
    <location>
        <begin position="386"/>
        <end position="408"/>
    </location>
</feature>
<evidence type="ECO:0000256" key="4">
    <source>
        <dbReference type="ARBA" id="ARBA00023242"/>
    </source>
</evidence>
<dbReference type="STRING" id="4537.A0A0E0LJ81"/>
<dbReference type="GO" id="GO:0009873">
    <property type="term" value="P:ethylene-activated signaling pathway"/>
    <property type="evidence" value="ECO:0007669"/>
    <property type="project" value="UniProtKB-KW"/>
</dbReference>
<protein>
    <recommendedName>
        <fullName evidence="6">Ethylene insensitive 3-like DNA-binding domain-containing protein</fullName>
    </recommendedName>
</protein>
<dbReference type="GO" id="GO:0003677">
    <property type="term" value="F:DNA binding"/>
    <property type="evidence" value="ECO:0007669"/>
    <property type="project" value="TreeGrafter"/>
</dbReference>
<feature type="domain" description="Ethylene insensitive 3-like DNA-binding" evidence="6">
    <location>
        <begin position="83"/>
        <end position="198"/>
    </location>
</feature>
<dbReference type="InterPro" id="IPR023278">
    <property type="entry name" value="Ethylene_insens-like_DNA-bd"/>
</dbReference>
<dbReference type="HOGENOM" id="CLU_032692_0_0_1"/>
<comment type="similarity">
    <text evidence="2">Belongs to the EIN3 family.</text>
</comment>
<reference evidence="7" key="2">
    <citation type="submission" date="2018-05" db="EMBL/GenBank/DDBJ databases">
        <title>OpunRS2 (Oryza punctata Reference Sequence Version 2).</title>
        <authorList>
            <person name="Zhang J."/>
            <person name="Kudrna D."/>
            <person name="Lee S."/>
            <person name="Talag J."/>
            <person name="Welchert J."/>
            <person name="Wing R.A."/>
        </authorList>
    </citation>
    <scope>NUCLEOTIDE SEQUENCE [LARGE SCALE GENOMIC DNA]</scope>
</reference>
<dbReference type="Proteomes" id="UP000026962">
    <property type="component" value="Chromosome 7"/>
</dbReference>
<organism evidence="7">
    <name type="scientific">Oryza punctata</name>
    <name type="common">Red rice</name>
    <dbReference type="NCBI Taxonomy" id="4537"/>
    <lineage>
        <taxon>Eukaryota</taxon>
        <taxon>Viridiplantae</taxon>
        <taxon>Streptophyta</taxon>
        <taxon>Embryophyta</taxon>
        <taxon>Tracheophyta</taxon>
        <taxon>Spermatophyta</taxon>
        <taxon>Magnoliopsida</taxon>
        <taxon>Liliopsida</taxon>
        <taxon>Poales</taxon>
        <taxon>Poaceae</taxon>
        <taxon>BOP clade</taxon>
        <taxon>Oryzoideae</taxon>
        <taxon>Oryzeae</taxon>
        <taxon>Oryzinae</taxon>
        <taxon>Oryza</taxon>
    </lineage>
</organism>
<proteinExistence type="inferred from homology"/>
<keyword evidence="4" id="KW-0539">Nucleus</keyword>
<accession>A0A0E0LJ81</accession>
<keyword evidence="3" id="KW-0936">Ethylene signaling pathway</keyword>
<dbReference type="GO" id="GO:0005634">
    <property type="term" value="C:nucleus"/>
    <property type="evidence" value="ECO:0007669"/>
    <property type="project" value="UniProtKB-SubCell"/>
</dbReference>
<dbReference type="PANTHER" id="PTHR33305">
    <property type="entry name" value="ETHYLENE INSENSITIVE 3-LIKE 2 PROTEIN"/>
    <property type="match status" value="1"/>
</dbReference>
<keyword evidence="8" id="KW-1185">Reference proteome</keyword>
<feature type="region of interest" description="Disordered" evidence="5">
    <location>
        <begin position="420"/>
        <end position="442"/>
    </location>
</feature>
<dbReference type="OMA" id="KKNDRMA"/>
<sequence length="592" mass="65223">MDASKKSVMKKEEQELSPAANPSAAVMTAEADAIKEEQDKATVTAAAGRVAEEEMDMASGSGVAHLAPPAVASAAPRSPLSAAVSGLTDHVLERMVKVLMRKCHPPQELYPLIGKLPLRPPWWPTGREQWWPELGAGAVVPPYKPARLLSKAEKEVAVVAMVKNLAPDFERLAMALRMAPSVTSRITDAEARAWDAGVAGEREAYMARHPRRAPPTSAWSLMGSLKPEAVRMKLKAPKPKPPVTMKVEDAAPFLTVSAAAAATEPVAPATPPVQAAMAAIEAMKNSRKDRDAPYYPMPCPLLGHGSLEIVHTNNKVDRNDDPGNPAIWREFNRKEGQLEFPRPGKKNGEMVIYNRVDGGSSARGPRQGHLVMETYKRAQEYYRELRNKGVKTEDDSETESDNEDEKAKTKAKAKAMTRAMLRPNKGVKTEDDSETESDTEDQKAKAVLQLKMTVKLKVTLKIKRLRLRLELCFDQTKVQTRHGYIFDGGGIYVTLFGHLMTIICFLTQFVRVTTPPSDRSFIHYRNVKGQVKLRQSKNTRPTQDPTRYPLAQTMADSLSGHESVHTPMLSGHLKPNECQSGIYSITAHPPTP</sequence>
<evidence type="ECO:0000259" key="6">
    <source>
        <dbReference type="Pfam" id="PF04873"/>
    </source>
</evidence>
<feature type="compositionally biased region" description="Acidic residues" evidence="5">
    <location>
        <begin position="394"/>
        <end position="404"/>
    </location>
</feature>
<evidence type="ECO:0000313" key="8">
    <source>
        <dbReference type="Proteomes" id="UP000026962"/>
    </source>
</evidence>
<evidence type="ECO:0000256" key="5">
    <source>
        <dbReference type="SAM" id="MobiDB-lite"/>
    </source>
</evidence>
<dbReference type="InterPro" id="IPR047091">
    <property type="entry name" value="EIN3-like_DNA-bd"/>
</dbReference>
<dbReference type="Gramene" id="OPUNC07G09080.1">
    <property type="protein sequence ID" value="OPUNC07G09080.1"/>
    <property type="gene ID" value="OPUNC07G09080"/>
</dbReference>
<feature type="region of interest" description="Disordered" evidence="5">
    <location>
        <begin position="1"/>
        <end position="48"/>
    </location>
</feature>
<evidence type="ECO:0000256" key="1">
    <source>
        <dbReference type="ARBA" id="ARBA00004123"/>
    </source>
</evidence>
<dbReference type="GO" id="GO:0003700">
    <property type="term" value="F:DNA-binding transcription factor activity"/>
    <property type="evidence" value="ECO:0007669"/>
    <property type="project" value="InterPro"/>
</dbReference>
<dbReference type="Gene3D" id="1.10.3180.10">
    <property type="entry name" value="DNA-binding domain of EIN3-like"/>
    <property type="match status" value="1"/>
</dbReference>
<dbReference type="AlphaFoldDB" id="A0A0E0LJ81"/>
<dbReference type="PANTHER" id="PTHR33305:SF55">
    <property type="entry name" value="OS07G0272500 PROTEIN"/>
    <property type="match status" value="1"/>
</dbReference>
<dbReference type="EnsemblPlants" id="OPUNC07G09080.1">
    <property type="protein sequence ID" value="OPUNC07G09080.1"/>
    <property type="gene ID" value="OPUNC07G09080"/>
</dbReference>
<comment type="subcellular location">
    <subcellularLocation>
        <location evidence="1">Nucleus</location>
    </subcellularLocation>
</comment>
<reference evidence="7" key="1">
    <citation type="submission" date="2015-04" db="UniProtKB">
        <authorList>
            <consortium name="EnsemblPlants"/>
        </authorList>
    </citation>
    <scope>IDENTIFICATION</scope>
</reference>
<dbReference type="Pfam" id="PF04873">
    <property type="entry name" value="EIN3_DNA-bd"/>
    <property type="match status" value="1"/>
</dbReference>